<evidence type="ECO:0000313" key="8">
    <source>
        <dbReference type="Proteomes" id="UP000176377"/>
    </source>
</evidence>
<comment type="caution">
    <text evidence="7">The sequence shown here is derived from an EMBL/GenBank/DDBJ whole genome shotgun (WGS) entry which is preliminary data.</text>
</comment>
<evidence type="ECO:0000313" key="7">
    <source>
        <dbReference type="EMBL" id="OGG60390.1"/>
    </source>
</evidence>
<keyword evidence="2" id="KW-0472">Membrane</keyword>
<sequence>MRNALLIVGLGFLILAVGWWYLSRMNVETAQNTRPDAPAVPTGGHEESPPIPVTESQGASIGSENEVEFTCTGGKTMTAVFTRDIVALTLSDGRQLTLRQAASASGIRYLNNTETIEFNGKGNDAFLTENGTTTYIDCKAVN</sequence>
<name>A0A1F6DGE3_9BACT</name>
<dbReference type="InterPro" id="IPR036328">
    <property type="entry name" value="MliC_sf"/>
</dbReference>
<evidence type="ECO:0000256" key="1">
    <source>
        <dbReference type="ARBA" id="ARBA00022729"/>
    </source>
</evidence>
<accession>A0A1F6DGE3</accession>
<protein>
    <recommendedName>
        <fullName evidence="6">C-type lysozyme inhibitor domain-containing protein</fullName>
    </recommendedName>
</protein>
<evidence type="ECO:0000256" key="4">
    <source>
        <dbReference type="ARBA" id="ARBA00023288"/>
    </source>
</evidence>
<evidence type="ECO:0000256" key="3">
    <source>
        <dbReference type="ARBA" id="ARBA00023139"/>
    </source>
</evidence>
<dbReference type="InterPro" id="IPR018660">
    <property type="entry name" value="MliC"/>
</dbReference>
<keyword evidence="1" id="KW-0732">Signal</keyword>
<organism evidence="7 8">
    <name type="scientific">Candidatus Kaiserbacteria bacterium RIFCSPHIGHO2_01_FULL_56_24</name>
    <dbReference type="NCBI Taxonomy" id="1798487"/>
    <lineage>
        <taxon>Bacteria</taxon>
        <taxon>Candidatus Kaiseribacteriota</taxon>
    </lineage>
</organism>
<feature type="domain" description="C-type lysozyme inhibitor" evidence="6">
    <location>
        <begin position="69"/>
        <end position="133"/>
    </location>
</feature>
<evidence type="ECO:0000259" key="6">
    <source>
        <dbReference type="Pfam" id="PF09864"/>
    </source>
</evidence>
<dbReference type="EMBL" id="MFLA01000010">
    <property type="protein sequence ID" value="OGG60390.1"/>
    <property type="molecule type" value="Genomic_DNA"/>
</dbReference>
<gene>
    <name evidence="7" type="ORF">A2765_02995</name>
</gene>
<feature type="region of interest" description="Disordered" evidence="5">
    <location>
        <begin position="33"/>
        <end position="62"/>
    </location>
</feature>
<dbReference type="SUPFAM" id="SSF141488">
    <property type="entry name" value="YdhA-like"/>
    <property type="match status" value="1"/>
</dbReference>
<evidence type="ECO:0000256" key="5">
    <source>
        <dbReference type="SAM" id="MobiDB-lite"/>
    </source>
</evidence>
<proteinExistence type="predicted"/>
<keyword evidence="3" id="KW-0564">Palmitate</keyword>
<evidence type="ECO:0000256" key="2">
    <source>
        <dbReference type="ARBA" id="ARBA00023136"/>
    </source>
</evidence>
<keyword evidence="4" id="KW-0449">Lipoprotein</keyword>
<dbReference type="Pfam" id="PF09864">
    <property type="entry name" value="MliC"/>
    <property type="match status" value="1"/>
</dbReference>
<dbReference type="Proteomes" id="UP000176377">
    <property type="component" value="Unassembled WGS sequence"/>
</dbReference>
<reference evidence="7 8" key="1">
    <citation type="journal article" date="2016" name="Nat. Commun.">
        <title>Thousands of microbial genomes shed light on interconnected biogeochemical processes in an aquifer system.</title>
        <authorList>
            <person name="Anantharaman K."/>
            <person name="Brown C.T."/>
            <person name="Hug L.A."/>
            <person name="Sharon I."/>
            <person name="Castelle C.J."/>
            <person name="Probst A.J."/>
            <person name="Thomas B.C."/>
            <person name="Singh A."/>
            <person name="Wilkins M.J."/>
            <person name="Karaoz U."/>
            <person name="Brodie E.L."/>
            <person name="Williams K.H."/>
            <person name="Hubbard S.S."/>
            <person name="Banfield J.F."/>
        </authorList>
    </citation>
    <scope>NUCLEOTIDE SEQUENCE [LARGE SCALE GENOMIC DNA]</scope>
</reference>
<dbReference type="AlphaFoldDB" id="A0A1F6DGE3"/>
<dbReference type="Gene3D" id="2.40.128.200">
    <property type="match status" value="1"/>
</dbReference>